<dbReference type="AlphaFoldDB" id="A0A7S0HZA9"/>
<dbReference type="EMBL" id="HBEP01032811">
    <property type="protein sequence ID" value="CAD8506450.1"/>
    <property type="molecule type" value="Transcribed_RNA"/>
</dbReference>
<evidence type="ECO:0000313" key="2">
    <source>
        <dbReference type="EMBL" id="CAD8506450.1"/>
    </source>
</evidence>
<feature type="signal peptide" evidence="1">
    <location>
        <begin position="1"/>
        <end position="23"/>
    </location>
</feature>
<accession>A0A7S0HZA9</accession>
<dbReference type="InterPro" id="IPR021503">
    <property type="entry name" value="DUF3110"/>
</dbReference>
<dbReference type="Pfam" id="PF11360">
    <property type="entry name" value="DUF3110"/>
    <property type="match status" value="1"/>
</dbReference>
<organism evidence="2">
    <name type="scientific">Phaeocystis antarctica</name>
    <dbReference type="NCBI Taxonomy" id="33657"/>
    <lineage>
        <taxon>Eukaryota</taxon>
        <taxon>Haptista</taxon>
        <taxon>Haptophyta</taxon>
        <taxon>Prymnesiophyceae</taxon>
        <taxon>Phaeocystales</taxon>
        <taxon>Phaeocystaceae</taxon>
        <taxon>Phaeocystis</taxon>
    </lineage>
</organism>
<reference evidence="2" key="1">
    <citation type="submission" date="2021-01" db="EMBL/GenBank/DDBJ databases">
        <authorList>
            <person name="Corre E."/>
            <person name="Pelletier E."/>
            <person name="Niang G."/>
            <person name="Scheremetjew M."/>
            <person name="Finn R."/>
            <person name="Kale V."/>
            <person name="Holt S."/>
            <person name="Cochrane G."/>
            <person name="Meng A."/>
            <person name="Brown T."/>
            <person name="Cohen L."/>
        </authorList>
    </citation>
    <scope>NUCLEOTIDE SEQUENCE</scope>
    <source>
        <strain evidence="2">CCMP1374</strain>
    </source>
</reference>
<protein>
    <submittedName>
        <fullName evidence="2">Uncharacterized protein</fullName>
    </submittedName>
</protein>
<name>A0A7S0HZA9_9EUKA</name>
<proteinExistence type="predicted"/>
<evidence type="ECO:0000256" key="1">
    <source>
        <dbReference type="SAM" id="SignalP"/>
    </source>
</evidence>
<gene>
    <name evidence="2" type="ORF">PANT1444_LOCUS18521</name>
</gene>
<feature type="chain" id="PRO_5030967616" evidence="1">
    <location>
        <begin position="24"/>
        <end position="423"/>
    </location>
</feature>
<keyword evidence="1" id="KW-0732">Signal</keyword>
<sequence length="423" mass="44950">MMRRCTGLTRLLALLLTLDRAHMFSPAVSARSVMQHQQMPASARIRRGRAMHMSAVEPDEWSSALSARIAEVRASEVEAEQLSKGLAHISHAFVLVFDVDTEDEAVYIMDVEQQRGVVLAFETRYDAEEYARSLEALDMDNARVVHGSSETSVQALDLEVLVVSSREANFRVAMVFDGDLSFSASSSGSAADELGAFEPGGTGLPFTGEAGLLFTETASGDEDEAAEYVTIAVSMVPEDMYAGRSSADFIDPEVDEMFVLVHDTGTADAQYFSIALNQSECVACFKTEGVALSFCRTLLASGATLPVPRAVMLDELREDVGSADQRRKVCIVDSLAELLASHGAGGIDGIDGGVDGADALDGGEARVPSSFVITDESGEVVGGMAGDCINADGCSVSKTPAVRDMLDRLFNDAQSDGPEEDGA</sequence>